<dbReference type="Pfam" id="PF06580">
    <property type="entry name" value="His_kinase"/>
    <property type="match status" value="1"/>
</dbReference>
<proteinExistence type="predicted"/>
<evidence type="ECO:0000313" key="2">
    <source>
        <dbReference type="EMBL" id="QHS61603.1"/>
    </source>
</evidence>
<dbReference type="Proteomes" id="UP000476411">
    <property type="component" value="Chromosome"/>
</dbReference>
<dbReference type="PANTHER" id="PTHR34220:SF7">
    <property type="entry name" value="SENSOR HISTIDINE KINASE YPDA"/>
    <property type="match status" value="1"/>
</dbReference>
<keyword evidence="3" id="KW-1185">Reference proteome</keyword>
<dbReference type="PANTHER" id="PTHR34220">
    <property type="entry name" value="SENSOR HISTIDINE KINASE YPDA"/>
    <property type="match status" value="1"/>
</dbReference>
<evidence type="ECO:0000313" key="3">
    <source>
        <dbReference type="Proteomes" id="UP000476411"/>
    </source>
</evidence>
<dbReference type="AlphaFoldDB" id="A0A6B9ZLY4"/>
<evidence type="ECO:0000259" key="1">
    <source>
        <dbReference type="Pfam" id="PF06580"/>
    </source>
</evidence>
<accession>A0A6B9ZLY4</accession>
<dbReference type="GO" id="GO:0000155">
    <property type="term" value="F:phosphorelay sensor kinase activity"/>
    <property type="evidence" value="ECO:0007669"/>
    <property type="project" value="InterPro"/>
</dbReference>
<dbReference type="InterPro" id="IPR010559">
    <property type="entry name" value="Sig_transdc_His_kin_internal"/>
</dbReference>
<dbReference type="EMBL" id="CP048113">
    <property type="protein sequence ID" value="QHS61603.1"/>
    <property type="molecule type" value="Genomic_DNA"/>
</dbReference>
<sequence>MITICCVFYLRERRIRQASTREISRQQQLIHLEMHAFQAQMDPHFIFNSLNAIHHYILTTSTDQASLYLTRFARLMRLIIRNCNKEWVNLEEDIEALELYLQLEQLRFGAQFEYQLDVGPDVFQQVTFVPPLIIQPYIQDAIWKRILLRPAKSGGCLNIRISRENELLYVRIEDNGISQNAPGEDVTLSRGITIAAERLNVIKERYNMNTGITEQSLYNDLQQPSGHVVIIKMQQAATREGVM</sequence>
<protein>
    <recommendedName>
        <fullName evidence="1">Signal transduction histidine kinase internal region domain-containing protein</fullName>
    </recommendedName>
</protein>
<gene>
    <name evidence="2" type="ORF">GWR21_18975</name>
</gene>
<reference evidence="2 3" key="1">
    <citation type="submission" date="2020-01" db="EMBL/GenBank/DDBJ databases">
        <title>Complete genome sequence of Chitinophaga sp. H33E-04 isolated from quinoa roots.</title>
        <authorList>
            <person name="Weon H.-Y."/>
            <person name="Lee S.A."/>
        </authorList>
    </citation>
    <scope>NUCLEOTIDE SEQUENCE [LARGE SCALE GENOMIC DNA]</scope>
    <source>
        <strain evidence="2 3">H33E-04</strain>
    </source>
</reference>
<dbReference type="SUPFAM" id="SSF55874">
    <property type="entry name" value="ATPase domain of HSP90 chaperone/DNA topoisomerase II/histidine kinase"/>
    <property type="match status" value="1"/>
</dbReference>
<dbReference type="RefSeq" id="WP_162333272.1">
    <property type="nucleotide sequence ID" value="NZ_CP048113.1"/>
</dbReference>
<feature type="domain" description="Signal transduction histidine kinase internal region" evidence="1">
    <location>
        <begin position="33"/>
        <end position="111"/>
    </location>
</feature>
<organism evidence="2 3">
    <name type="scientific">Chitinophaga agri</name>
    <dbReference type="NCBI Taxonomy" id="2703787"/>
    <lineage>
        <taxon>Bacteria</taxon>
        <taxon>Pseudomonadati</taxon>
        <taxon>Bacteroidota</taxon>
        <taxon>Chitinophagia</taxon>
        <taxon>Chitinophagales</taxon>
        <taxon>Chitinophagaceae</taxon>
        <taxon>Chitinophaga</taxon>
    </lineage>
</organism>
<dbReference type="GO" id="GO:0016020">
    <property type="term" value="C:membrane"/>
    <property type="evidence" value="ECO:0007669"/>
    <property type="project" value="InterPro"/>
</dbReference>
<dbReference type="KEGG" id="chih:GWR21_18975"/>
<dbReference type="InterPro" id="IPR036890">
    <property type="entry name" value="HATPase_C_sf"/>
</dbReference>
<dbReference type="InterPro" id="IPR050640">
    <property type="entry name" value="Bact_2-comp_sensor_kinase"/>
</dbReference>
<name>A0A6B9ZLY4_9BACT</name>